<dbReference type="InterPro" id="IPR025204">
    <property type="entry name" value="CENP-L"/>
</dbReference>
<keyword evidence="10" id="KW-1185">Reference proteome</keyword>
<keyword evidence="7" id="KW-0137">Centromere</keyword>
<evidence type="ECO:0000313" key="10">
    <source>
        <dbReference type="Proteomes" id="UP001381693"/>
    </source>
</evidence>
<accession>A0AAN8X6A2</accession>
<organism evidence="9 10">
    <name type="scientific">Halocaridina rubra</name>
    <name type="common">Hawaiian red shrimp</name>
    <dbReference type="NCBI Taxonomy" id="373956"/>
    <lineage>
        <taxon>Eukaryota</taxon>
        <taxon>Metazoa</taxon>
        <taxon>Ecdysozoa</taxon>
        <taxon>Arthropoda</taxon>
        <taxon>Crustacea</taxon>
        <taxon>Multicrustacea</taxon>
        <taxon>Malacostraca</taxon>
        <taxon>Eumalacostraca</taxon>
        <taxon>Eucarida</taxon>
        <taxon>Decapoda</taxon>
        <taxon>Pleocyemata</taxon>
        <taxon>Caridea</taxon>
        <taxon>Atyoidea</taxon>
        <taxon>Atyidae</taxon>
        <taxon>Halocaridina</taxon>
    </lineage>
</organism>
<proteinExistence type="inferred from homology"/>
<evidence type="ECO:0000256" key="8">
    <source>
        <dbReference type="SAM" id="MobiDB-lite"/>
    </source>
</evidence>
<dbReference type="GO" id="GO:0005634">
    <property type="term" value="C:nucleus"/>
    <property type="evidence" value="ECO:0007669"/>
    <property type="project" value="UniProtKB-SubCell"/>
</dbReference>
<dbReference type="EMBL" id="JAXCGZ010012197">
    <property type="protein sequence ID" value="KAK7073724.1"/>
    <property type="molecule type" value="Genomic_DNA"/>
</dbReference>
<dbReference type="PANTHER" id="PTHR31740:SF2">
    <property type="entry name" value="CENTROMERE PROTEIN L"/>
    <property type="match status" value="1"/>
</dbReference>
<evidence type="ECO:0000256" key="6">
    <source>
        <dbReference type="ARBA" id="ARBA00023242"/>
    </source>
</evidence>
<dbReference type="AlphaFoldDB" id="A0AAN8X6A2"/>
<evidence type="ECO:0000256" key="5">
    <source>
        <dbReference type="ARBA" id="ARBA00022454"/>
    </source>
</evidence>
<gene>
    <name evidence="9" type="ORF">SK128_023309</name>
</gene>
<evidence type="ECO:0000256" key="4">
    <source>
        <dbReference type="ARBA" id="ARBA00016380"/>
    </source>
</evidence>
<comment type="subcellular location">
    <subcellularLocation>
        <location evidence="2">Chromosome</location>
        <location evidence="2">Centromere</location>
    </subcellularLocation>
    <subcellularLocation>
        <location evidence="1">Nucleus</location>
    </subcellularLocation>
</comment>
<evidence type="ECO:0000256" key="2">
    <source>
        <dbReference type="ARBA" id="ARBA00004584"/>
    </source>
</evidence>
<feature type="region of interest" description="Disordered" evidence="8">
    <location>
        <begin position="1"/>
        <end position="76"/>
    </location>
</feature>
<evidence type="ECO:0000256" key="3">
    <source>
        <dbReference type="ARBA" id="ARBA00011060"/>
    </source>
</evidence>
<keyword evidence="6" id="KW-0539">Nucleus</keyword>
<name>A0AAN8X6A2_HALRR</name>
<protein>
    <recommendedName>
        <fullName evidence="4">Centromere protein L</fullName>
    </recommendedName>
</protein>
<evidence type="ECO:0000256" key="7">
    <source>
        <dbReference type="ARBA" id="ARBA00023328"/>
    </source>
</evidence>
<sequence length="471" mass="53754">MGLKKRPILKEKRSSLLIGKKPSPKKMSPAKIPPSASRRREKTPDSHSKPSTSGDTPRSAFTPMVDRPSLVTPRSNERYELRSITHPSYSLKSRRRISSSLLKTPRGIANGTPSRIIGKTQIRTPFRTPKIKLIGRQPPQNTQQLFRKHKDEALIWKADLRAMTSKTYKLCNLSTMSNFKYQNSRLRRKYETHLRNKILEVFPAPLLTVALSLSSCLTLQPDAMDAIRIEVTSLNVGENEAEDEMISVYNAWLFRTTSVQSIPLENSDWFPVMLYHGKELLHHAVLDWLQGSFGCYISRYGIRQSDLLWIAGVWSGHKCALKSHSSSSDNKIHLAYLFHALEGMALHPSQPRGQSRMKFSIAQTDIHHIWENIIDVSRQRVMEEELIEFFTTLNSLVHKFTAMPAYLLSLHQLKTPCMKLSADGTVRVSCTHSVRVMVKHLIDIFVQSLSFHSDESEMEETIEHQIMGDSE</sequence>
<dbReference type="PANTHER" id="PTHR31740">
    <property type="entry name" value="CENTROMERE PROTEIN L"/>
    <property type="match status" value="1"/>
</dbReference>
<evidence type="ECO:0000256" key="1">
    <source>
        <dbReference type="ARBA" id="ARBA00004123"/>
    </source>
</evidence>
<evidence type="ECO:0000313" key="9">
    <source>
        <dbReference type="EMBL" id="KAK7073724.1"/>
    </source>
</evidence>
<comment type="similarity">
    <text evidence="3">Belongs to the CENP-L/IML3 family.</text>
</comment>
<comment type="caution">
    <text evidence="9">The sequence shown here is derived from an EMBL/GenBank/DDBJ whole genome shotgun (WGS) entry which is preliminary data.</text>
</comment>
<feature type="compositionally biased region" description="Low complexity" evidence="8">
    <location>
        <begin position="25"/>
        <end position="36"/>
    </location>
</feature>
<keyword evidence="5" id="KW-0158">Chromosome</keyword>
<dbReference type="Proteomes" id="UP001381693">
    <property type="component" value="Unassembled WGS sequence"/>
</dbReference>
<dbReference type="GO" id="GO:0000775">
    <property type="term" value="C:chromosome, centromeric region"/>
    <property type="evidence" value="ECO:0007669"/>
    <property type="project" value="UniProtKB-SubCell"/>
</dbReference>
<dbReference type="Pfam" id="PF13092">
    <property type="entry name" value="CENP-L"/>
    <property type="match status" value="1"/>
</dbReference>
<reference evidence="9 10" key="1">
    <citation type="submission" date="2023-11" db="EMBL/GenBank/DDBJ databases">
        <title>Halocaridina rubra genome assembly.</title>
        <authorList>
            <person name="Smith C."/>
        </authorList>
    </citation>
    <scope>NUCLEOTIDE SEQUENCE [LARGE SCALE GENOMIC DNA]</scope>
    <source>
        <strain evidence="9">EP-1</strain>
        <tissue evidence="9">Whole</tissue>
    </source>
</reference>